<dbReference type="GO" id="GO:0015833">
    <property type="term" value="P:peptide transport"/>
    <property type="evidence" value="ECO:0007669"/>
    <property type="project" value="TreeGrafter"/>
</dbReference>
<dbReference type="CDD" id="cd08503">
    <property type="entry name" value="PBP2_NikA_DppA_OppA_like_17"/>
    <property type="match status" value="1"/>
</dbReference>
<reference evidence="7 8" key="1">
    <citation type="submission" date="2020-04" db="EMBL/GenBank/DDBJ databases">
        <authorList>
            <person name="De Canck E."/>
        </authorList>
    </citation>
    <scope>NUCLEOTIDE SEQUENCE [LARGE SCALE GENOMIC DNA]</scope>
    <source>
        <strain evidence="7 8">LMG 28138</strain>
    </source>
</reference>
<dbReference type="GO" id="GO:0030288">
    <property type="term" value="C:outer membrane-bounded periplasmic space"/>
    <property type="evidence" value="ECO:0007669"/>
    <property type="project" value="UniProtKB-ARBA"/>
</dbReference>
<feature type="region of interest" description="Disordered" evidence="5">
    <location>
        <begin position="63"/>
        <end position="90"/>
    </location>
</feature>
<comment type="similarity">
    <text evidence="2">Belongs to the bacterial solute-binding protein 5 family.</text>
</comment>
<dbReference type="Gene3D" id="3.40.190.10">
    <property type="entry name" value="Periplasmic binding protein-like II"/>
    <property type="match status" value="1"/>
</dbReference>
<gene>
    <name evidence="7" type="primary">dppA_1</name>
    <name evidence="7" type="ORF">LMG28138_00191</name>
</gene>
<accession>A0A6S7ASS7</accession>
<comment type="subcellular location">
    <subcellularLocation>
        <location evidence="1">Cell envelope</location>
    </subcellularLocation>
</comment>
<dbReference type="PANTHER" id="PTHR30290:SF10">
    <property type="entry name" value="PERIPLASMIC OLIGOPEPTIDE-BINDING PROTEIN-RELATED"/>
    <property type="match status" value="1"/>
</dbReference>
<dbReference type="SUPFAM" id="SSF53850">
    <property type="entry name" value="Periplasmic binding protein-like II"/>
    <property type="match status" value="1"/>
</dbReference>
<evidence type="ECO:0000256" key="3">
    <source>
        <dbReference type="ARBA" id="ARBA00022448"/>
    </source>
</evidence>
<dbReference type="InterPro" id="IPR000914">
    <property type="entry name" value="SBP_5_dom"/>
</dbReference>
<dbReference type="Gene3D" id="3.90.76.10">
    <property type="entry name" value="Dipeptide-binding Protein, Domain 1"/>
    <property type="match status" value="1"/>
</dbReference>
<evidence type="ECO:0000256" key="5">
    <source>
        <dbReference type="SAM" id="MobiDB-lite"/>
    </source>
</evidence>
<keyword evidence="4" id="KW-0732">Signal</keyword>
<dbReference type="Proteomes" id="UP000494115">
    <property type="component" value="Unassembled WGS sequence"/>
</dbReference>
<evidence type="ECO:0000256" key="1">
    <source>
        <dbReference type="ARBA" id="ARBA00004196"/>
    </source>
</evidence>
<organism evidence="7 8">
    <name type="scientific">Pararobbsia alpina</name>
    <dbReference type="NCBI Taxonomy" id="621374"/>
    <lineage>
        <taxon>Bacteria</taxon>
        <taxon>Pseudomonadati</taxon>
        <taxon>Pseudomonadota</taxon>
        <taxon>Betaproteobacteria</taxon>
        <taxon>Burkholderiales</taxon>
        <taxon>Burkholderiaceae</taxon>
        <taxon>Pararobbsia</taxon>
    </lineage>
</organism>
<dbReference type="InterPro" id="IPR030678">
    <property type="entry name" value="Peptide/Ni-bd"/>
</dbReference>
<feature type="compositionally biased region" description="Pro residues" evidence="5">
    <location>
        <begin position="79"/>
        <end position="88"/>
    </location>
</feature>
<protein>
    <submittedName>
        <fullName evidence="7">Periplasmic dipeptide transport protein</fullName>
    </submittedName>
</protein>
<dbReference type="EMBL" id="CADIKM010000001">
    <property type="protein sequence ID" value="CAB3776637.1"/>
    <property type="molecule type" value="Genomic_DNA"/>
</dbReference>
<evidence type="ECO:0000256" key="4">
    <source>
        <dbReference type="ARBA" id="ARBA00022729"/>
    </source>
</evidence>
<sequence>MGPDTAEPMPDTPSARDLMTLRAAALDEYRSGRVDRRTLLRYASAIGLGSICGVIRPASATPASAPAAGTASASASSPAPGPAAPGRPTPLIRVAGLTPAGAIDPLTISDPASVPLLNQTCDYLADDDELGRLIPSLATAWKPNARGDVWTFTLREGVKFHDGQILSAKDVVATFDRLTDPASGSAALSVFRGVLAKGNTKAVDARTVTFHLDAPNGSFPYYVSSDNYNAVILPASYTGGFEKSFIGTGPFRLENYQPRRGATFVRNPGYWGPPAIPERVQFSFYADAPAQLLAMQGRQADVMPNLAVLGGLSLLNNPAFKVLSIKSSSHRQIHMRCDQGPFVDKRVRQALALSLDRDVITRGLFRGRAQLGNDSPFAPVFASTDTSVAQRHVDLAQARQLLAQAGVGNGFAVTLTTERFQEIGDLAVLVQNAAKAIGIAITLRVESQGEYYGAATFGKSDWLDSPLGITDYGHRGIPNVFLSATLASGGAWNAAHFRDAGYDRLVSDYVGALDLPSQRKSAGKIQRLLLDQTPVAIPYFFDALTATTANVQGVRFTAISQLYLQRASLVE</sequence>
<dbReference type="PIRSF" id="PIRSF002741">
    <property type="entry name" value="MppA"/>
    <property type="match status" value="1"/>
</dbReference>
<dbReference type="InterPro" id="IPR039424">
    <property type="entry name" value="SBP_5"/>
</dbReference>
<dbReference type="GO" id="GO:1904680">
    <property type="term" value="F:peptide transmembrane transporter activity"/>
    <property type="evidence" value="ECO:0007669"/>
    <property type="project" value="TreeGrafter"/>
</dbReference>
<name>A0A6S7ASS7_9BURK</name>
<dbReference type="Gene3D" id="3.10.105.10">
    <property type="entry name" value="Dipeptide-binding Protein, Domain 3"/>
    <property type="match status" value="1"/>
</dbReference>
<keyword evidence="8" id="KW-1185">Reference proteome</keyword>
<keyword evidence="3" id="KW-0813">Transport</keyword>
<feature type="compositionally biased region" description="Low complexity" evidence="5">
    <location>
        <begin position="63"/>
        <end position="78"/>
    </location>
</feature>
<feature type="domain" description="Solute-binding protein family 5" evidence="6">
    <location>
        <begin position="133"/>
        <end position="459"/>
    </location>
</feature>
<evidence type="ECO:0000313" key="7">
    <source>
        <dbReference type="EMBL" id="CAB3776637.1"/>
    </source>
</evidence>
<evidence type="ECO:0000313" key="8">
    <source>
        <dbReference type="Proteomes" id="UP000494115"/>
    </source>
</evidence>
<dbReference type="Pfam" id="PF00496">
    <property type="entry name" value="SBP_bac_5"/>
    <property type="match status" value="1"/>
</dbReference>
<proteinExistence type="inferred from homology"/>
<dbReference type="PANTHER" id="PTHR30290">
    <property type="entry name" value="PERIPLASMIC BINDING COMPONENT OF ABC TRANSPORTER"/>
    <property type="match status" value="1"/>
</dbReference>
<dbReference type="GO" id="GO:0043190">
    <property type="term" value="C:ATP-binding cassette (ABC) transporter complex"/>
    <property type="evidence" value="ECO:0007669"/>
    <property type="project" value="InterPro"/>
</dbReference>
<dbReference type="AlphaFoldDB" id="A0A6S7ASS7"/>
<evidence type="ECO:0000256" key="2">
    <source>
        <dbReference type="ARBA" id="ARBA00005695"/>
    </source>
</evidence>
<evidence type="ECO:0000259" key="6">
    <source>
        <dbReference type="Pfam" id="PF00496"/>
    </source>
</evidence>